<organism evidence="1 2">
    <name type="scientific">Pseudomonas yamanorum</name>
    <dbReference type="NCBI Taxonomy" id="515393"/>
    <lineage>
        <taxon>Bacteria</taxon>
        <taxon>Pseudomonadati</taxon>
        <taxon>Pseudomonadota</taxon>
        <taxon>Gammaproteobacteria</taxon>
        <taxon>Pseudomonadales</taxon>
        <taxon>Pseudomonadaceae</taxon>
        <taxon>Pseudomonas</taxon>
    </lineage>
</organism>
<name>A0ABU1CNW4_9PSED</name>
<gene>
    <name evidence="1" type="ORF">RCO22_08275</name>
</gene>
<comment type="caution">
    <text evidence="1">The sequence shown here is derived from an EMBL/GenBank/DDBJ whole genome shotgun (WGS) entry which is preliminary data.</text>
</comment>
<dbReference type="EMBL" id="JAVGXC010000006">
    <property type="protein sequence ID" value="MDR0188934.1"/>
    <property type="molecule type" value="Genomic_DNA"/>
</dbReference>
<reference evidence="1 2" key="1">
    <citation type="journal article" date="2023" name="Microbiol. Resour. Announc.">
        <title>Whole-genome sequence of Pseudomonas yamanorum OLsAu1 isolated from the edible ectomycorrhizal mushroom Lactarius sp. section Deliciosi.</title>
        <authorList>
            <person name="Ramirez-Mendoza R."/>
            <person name="Angeles-Argaiz R.E."/>
            <person name="Hernandez-Oaxaca D."/>
            <person name="Aguirre-Beltran L."/>
            <person name="Almaraz-Suarez J."/>
            <person name="Perez-Moreno J."/>
        </authorList>
    </citation>
    <scope>NUCLEOTIDE SEQUENCE [LARGE SCALE GENOMIC DNA]</scope>
    <source>
        <strain evidence="1 2">OLsAu1</strain>
    </source>
</reference>
<proteinExistence type="predicted"/>
<dbReference type="SUPFAM" id="SSF51556">
    <property type="entry name" value="Metallo-dependent hydrolases"/>
    <property type="match status" value="1"/>
</dbReference>
<keyword evidence="2" id="KW-1185">Reference proteome</keyword>
<evidence type="ECO:0000313" key="2">
    <source>
        <dbReference type="Proteomes" id="UP001224477"/>
    </source>
</evidence>
<dbReference type="Proteomes" id="UP001224477">
    <property type="component" value="Unassembled WGS sequence"/>
</dbReference>
<evidence type="ECO:0000313" key="1">
    <source>
        <dbReference type="EMBL" id="MDR0188934.1"/>
    </source>
</evidence>
<accession>A0ABU1CNW4</accession>
<dbReference type="Gene3D" id="3.20.20.140">
    <property type="entry name" value="Metal-dependent hydrolases"/>
    <property type="match status" value="1"/>
</dbReference>
<protein>
    <submittedName>
        <fullName evidence="1">Uncharacterized protein</fullName>
    </submittedName>
</protein>
<sequence length="78" mass="8146">MNPGLSVDNESSYGGDMFGEMRVAFYLQRAAAHSARFHGQAAVPALVNARQLLKAATLDGATCAGLEAKIGASKLTFC</sequence>
<dbReference type="InterPro" id="IPR032466">
    <property type="entry name" value="Metal_Hydrolase"/>
</dbReference>
<dbReference type="RefSeq" id="WP_309254592.1">
    <property type="nucleotide sequence ID" value="NZ_JAVGXC010000006.1"/>
</dbReference>